<keyword evidence="3" id="KW-0479">Metal-binding</keyword>
<dbReference type="Proteomes" id="UP000234254">
    <property type="component" value="Unassembled WGS sequence"/>
</dbReference>
<accession>A0A2I1D0Q3</accession>
<comment type="cofactor">
    <cofactor evidence="1">
        <name>Zn(2+)</name>
        <dbReference type="ChEBI" id="CHEBI:29105"/>
    </cofactor>
</comment>
<dbReference type="InterPro" id="IPR011650">
    <property type="entry name" value="Peptidase_M20_dimer"/>
</dbReference>
<evidence type="ECO:0000259" key="6">
    <source>
        <dbReference type="Pfam" id="PF07687"/>
    </source>
</evidence>
<evidence type="ECO:0000256" key="4">
    <source>
        <dbReference type="ARBA" id="ARBA00022801"/>
    </source>
</evidence>
<dbReference type="GeneID" id="36542681"/>
<organism evidence="7 8">
    <name type="scientific">Aspergillus campestris (strain IBT 28561)</name>
    <dbReference type="NCBI Taxonomy" id="1392248"/>
    <lineage>
        <taxon>Eukaryota</taxon>
        <taxon>Fungi</taxon>
        <taxon>Dikarya</taxon>
        <taxon>Ascomycota</taxon>
        <taxon>Pezizomycotina</taxon>
        <taxon>Eurotiomycetes</taxon>
        <taxon>Eurotiomycetidae</taxon>
        <taxon>Eurotiales</taxon>
        <taxon>Aspergillaceae</taxon>
        <taxon>Aspergillus</taxon>
        <taxon>Aspergillus subgen. Circumdati</taxon>
    </lineage>
</organism>
<evidence type="ECO:0000256" key="5">
    <source>
        <dbReference type="ARBA" id="ARBA00022833"/>
    </source>
</evidence>
<keyword evidence="4" id="KW-0378">Hydrolase</keyword>
<keyword evidence="5" id="KW-0862">Zinc</keyword>
<dbReference type="GO" id="GO:0046872">
    <property type="term" value="F:metal ion binding"/>
    <property type="evidence" value="ECO:0007669"/>
    <property type="project" value="UniProtKB-KW"/>
</dbReference>
<evidence type="ECO:0000256" key="3">
    <source>
        <dbReference type="ARBA" id="ARBA00022723"/>
    </source>
</evidence>
<evidence type="ECO:0000256" key="1">
    <source>
        <dbReference type="ARBA" id="ARBA00001947"/>
    </source>
</evidence>
<evidence type="ECO:0000313" key="8">
    <source>
        <dbReference type="Proteomes" id="UP000234254"/>
    </source>
</evidence>
<dbReference type="SUPFAM" id="SSF53187">
    <property type="entry name" value="Zn-dependent exopeptidases"/>
    <property type="match status" value="1"/>
</dbReference>
<dbReference type="EMBL" id="MSFM01000007">
    <property type="protein sequence ID" value="PKY03453.1"/>
    <property type="molecule type" value="Genomic_DNA"/>
</dbReference>
<dbReference type="InterPro" id="IPR002933">
    <property type="entry name" value="Peptidase_M20"/>
</dbReference>
<dbReference type="PROSITE" id="PS00759">
    <property type="entry name" value="ARGE_DAPE_CPG2_2"/>
    <property type="match status" value="1"/>
</dbReference>
<evidence type="ECO:0000256" key="2">
    <source>
        <dbReference type="ARBA" id="ARBA00006247"/>
    </source>
</evidence>
<dbReference type="InterPro" id="IPR050072">
    <property type="entry name" value="Peptidase_M20A"/>
</dbReference>
<sequence>MTNPDVLPLLQSLIEVPSNSEHEEAVARFLDDHLTRLGYTVERIPIAPDSPRENVYAYLGPTRRVRVCLTSHMDTVPPHIPLRMDGDTVYGRGACDDKGPMAAQICAVEELRAEGRVQEGDIGLLFVVGEEKGGPGMIAANDERHDLRFESVIFGEPTEGKLVVGHKGHLVFELIGEGKACHSGYPHHGINANVALVEALNDFVATKFPDSPLLGPSTFNIGKLEGGVSYNIVPAASKALCAVRVATDMAAIKQLVAEVAARHPHVRLEFKFEYPETLLDHEVEGFDSAPVSYGTDVPRFKGDHKKYLYGPGSILVAHGEKEQITVQELQEGLTAYKKLAVHALGDKQ</sequence>
<keyword evidence="8" id="KW-1185">Reference proteome</keyword>
<evidence type="ECO:0000313" key="7">
    <source>
        <dbReference type="EMBL" id="PKY03453.1"/>
    </source>
</evidence>
<dbReference type="Pfam" id="PF01546">
    <property type="entry name" value="Peptidase_M20"/>
    <property type="match status" value="1"/>
</dbReference>
<dbReference type="OrthoDB" id="3064516at2759"/>
<protein>
    <submittedName>
        <fullName evidence="7">Peptidase</fullName>
    </submittedName>
</protein>
<dbReference type="InterPro" id="IPR036264">
    <property type="entry name" value="Bact_exopeptidase_dim_dom"/>
</dbReference>
<comment type="caution">
    <text evidence="7">The sequence shown here is derived from an EMBL/GenBank/DDBJ whole genome shotgun (WGS) entry which is preliminary data.</text>
</comment>
<dbReference type="InterPro" id="IPR001261">
    <property type="entry name" value="ArgE/DapE_CS"/>
</dbReference>
<reference evidence="7" key="1">
    <citation type="submission" date="2016-12" db="EMBL/GenBank/DDBJ databases">
        <title>The genomes of Aspergillus section Nigri reveals drivers in fungal speciation.</title>
        <authorList>
            <consortium name="DOE Joint Genome Institute"/>
            <person name="Vesth T.C."/>
            <person name="Nybo J."/>
            <person name="Theobald S."/>
            <person name="Brandl J."/>
            <person name="Frisvad J.C."/>
            <person name="Nielsen K.F."/>
            <person name="Lyhne E.K."/>
            <person name="Kogle M.E."/>
            <person name="Kuo A."/>
            <person name="Riley R."/>
            <person name="Clum A."/>
            <person name="Nolan M."/>
            <person name="Lipzen A."/>
            <person name="Salamov A."/>
            <person name="Henrissat B."/>
            <person name="Wiebenga A."/>
            <person name="De vries R.P."/>
            <person name="Grigoriev I.V."/>
            <person name="Mortensen U.H."/>
            <person name="Andersen M.R."/>
            <person name="Baker S.E."/>
        </authorList>
    </citation>
    <scope>NUCLEOTIDE SEQUENCE</scope>
    <source>
        <strain evidence="7">IBT 28561</strain>
    </source>
</reference>
<dbReference type="Gene3D" id="3.30.70.360">
    <property type="match status" value="1"/>
</dbReference>
<dbReference type="GO" id="GO:0016787">
    <property type="term" value="F:hydrolase activity"/>
    <property type="evidence" value="ECO:0007669"/>
    <property type="project" value="UniProtKB-KW"/>
</dbReference>
<dbReference type="SUPFAM" id="SSF55031">
    <property type="entry name" value="Bacterial exopeptidase dimerisation domain"/>
    <property type="match status" value="1"/>
</dbReference>
<dbReference type="VEuPathDB" id="FungiDB:P168DRAFT_269722"/>
<comment type="similarity">
    <text evidence="2">Belongs to the peptidase M20A family.</text>
</comment>
<proteinExistence type="inferred from homology"/>
<dbReference type="RefSeq" id="XP_024692047.1">
    <property type="nucleotide sequence ID" value="XM_024835157.1"/>
</dbReference>
<dbReference type="Gene3D" id="3.40.630.10">
    <property type="entry name" value="Zn peptidases"/>
    <property type="match status" value="1"/>
</dbReference>
<dbReference type="PANTHER" id="PTHR43808">
    <property type="entry name" value="ACETYLORNITHINE DEACETYLASE"/>
    <property type="match status" value="1"/>
</dbReference>
<gene>
    <name evidence="7" type="ORF">P168DRAFT_269722</name>
</gene>
<dbReference type="CDD" id="cd05652">
    <property type="entry name" value="M20_ArgE_DapE-like_fungal"/>
    <property type="match status" value="1"/>
</dbReference>
<dbReference type="PANTHER" id="PTHR43808:SF14">
    <property type="entry name" value="PUTATIVE-RELATED"/>
    <property type="match status" value="1"/>
</dbReference>
<feature type="domain" description="Peptidase M20 dimerisation" evidence="6">
    <location>
        <begin position="164"/>
        <end position="261"/>
    </location>
</feature>
<name>A0A2I1D0Q3_ASPC2</name>
<dbReference type="AlphaFoldDB" id="A0A2I1D0Q3"/>
<dbReference type="Pfam" id="PF07687">
    <property type="entry name" value="M20_dimer"/>
    <property type="match status" value="1"/>
</dbReference>